<feature type="compositionally biased region" description="Polar residues" evidence="1">
    <location>
        <begin position="443"/>
        <end position="463"/>
    </location>
</feature>
<comment type="caution">
    <text evidence="3">The sequence shown here is derived from an EMBL/GenBank/DDBJ whole genome shotgun (WGS) entry which is preliminary data.</text>
</comment>
<protein>
    <recommendedName>
        <fullName evidence="5">Transmembrane protein 238</fullName>
    </recommendedName>
</protein>
<name>A0A7J7R8B8_RHIFE</name>
<dbReference type="PANTHER" id="PTHR28613:SF6">
    <property type="entry name" value="RIKEN CDNA A930007A09 GENE"/>
    <property type="match status" value="1"/>
</dbReference>
<dbReference type="AlphaFoldDB" id="A0A7J7R8B8"/>
<keyword evidence="2" id="KW-1133">Transmembrane helix</keyword>
<dbReference type="PANTHER" id="PTHR28613">
    <property type="entry name" value="SI:CH211-232M10.4-RELATED"/>
    <property type="match status" value="1"/>
</dbReference>
<organism evidence="3 4">
    <name type="scientific">Rhinolophus ferrumequinum</name>
    <name type="common">Greater horseshoe bat</name>
    <dbReference type="NCBI Taxonomy" id="59479"/>
    <lineage>
        <taxon>Eukaryota</taxon>
        <taxon>Metazoa</taxon>
        <taxon>Chordata</taxon>
        <taxon>Craniata</taxon>
        <taxon>Vertebrata</taxon>
        <taxon>Euteleostomi</taxon>
        <taxon>Mammalia</taxon>
        <taxon>Eutheria</taxon>
        <taxon>Laurasiatheria</taxon>
        <taxon>Chiroptera</taxon>
        <taxon>Yinpterochiroptera</taxon>
        <taxon>Rhinolophoidea</taxon>
        <taxon>Rhinolophidae</taxon>
        <taxon>Rhinolophinae</taxon>
        <taxon>Rhinolophus</taxon>
    </lineage>
</organism>
<evidence type="ECO:0000256" key="2">
    <source>
        <dbReference type="SAM" id="Phobius"/>
    </source>
</evidence>
<keyword evidence="2" id="KW-0812">Transmembrane</keyword>
<sequence length="469" mass="50201">MELSRNSVDKTRKRRGLGRCRHFFWLGIVFDAVGATVLFTGVFADLLYSDLLLYLGSIIIFLSLLWWVLWYTGNIELTTEEALKRPFDGVSATTVDLPSQPVSHRFALRFCNVPRPFRQIQPGWRRSTLIQRNLSLSMTLSGQVEKQPAKEDQGNDGMQSVKNSSDAEDLDGEDLGPRPEAVQSSEGVCAPGPDSGPRCREAGLLRFVKPASTHLVPPESTSPPLDQLLPPVILTSVVPLAPTSQPLASLTSGNLTLVSSASMSQPPATLVSTSLPAVPLSSAGQPLDTLASKSQATAMVVSQSHSLPVDAQSHLQVHVALGSNLQNLSPVSQTQPQPVQGSQAQILANSTTLIHLLSAPSFQTQSVGLRVASAVQDLQVLYDTQQVPQSRALVQEIALSQASPAKEILKKPVAQAFETVPPMGQELTQEVPDTMSPLPESPSPATEVQQSVSPEGASTPTSEKSSHAL</sequence>
<dbReference type="Pfam" id="PF15125">
    <property type="entry name" value="TMEM238"/>
    <property type="match status" value="1"/>
</dbReference>
<evidence type="ECO:0000313" key="3">
    <source>
        <dbReference type="EMBL" id="KAF6272381.1"/>
    </source>
</evidence>
<keyword evidence="2" id="KW-0472">Membrane</keyword>
<dbReference type="Proteomes" id="UP000585614">
    <property type="component" value="Unassembled WGS sequence"/>
</dbReference>
<feature type="region of interest" description="Disordered" evidence="1">
    <location>
        <begin position="141"/>
        <end position="196"/>
    </location>
</feature>
<proteinExistence type="predicted"/>
<feature type="transmembrane region" description="Helical" evidence="2">
    <location>
        <begin position="51"/>
        <end position="70"/>
    </location>
</feature>
<dbReference type="EMBL" id="JACAGC010000029">
    <property type="protein sequence ID" value="KAF6272381.1"/>
    <property type="molecule type" value="Genomic_DNA"/>
</dbReference>
<evidence type="ECO:0000256" key="1">
    <source>
        <dbReference type="SAM" id="MobiDB-lite"/>
    </source>
</evidence>
<feature type="transmembrane region" description="Helical" evidence="2">
    <location>
        <begin position="23"/>
        <end position="44"/>
    </location>
</feature>
<accession>A0A7J7R8B8</accession>
<reference evidence="3 4" key="1">
    <citation type="journal article" date="2020" name="Nature">
        <title>Six reference-quality genomes reveal evolution of bat adaptations.</title>
        <authorList>
            <person name="Jebb D."/>
            <person name="Huang Z."/>
            <person name="Pippel M."/>
            <person name="Hughes G.M."/>
            <person name="Lavrichenko K."/>
            <person name="Devanna P."/>
            <person name="Winkler S."/>
            <person name="Jermiin L.S."/>
            <person name="Skirmuntt E.C."/>
            <person name="Katzourakis A."/>
            <person name="Burkitt-Gray L."/>
            <person name="Ray D.A."/>
            <person name="Sullivan K.A.M."/>
            <person name="Roscito J.G."/>
            <person name="Kirilenko B.M."/>
            <person name="Davalos L.M."/>
            <person name="Corthals A.P."/>
            <person name="Power M.L."/>
            <person name="Jones G."/>
            <person name="Ransome R.D."/>
            <person name="Dechmann D.K.N."/>
            <person name="Locatelli A.G."/>
            <person name="Puechmaille S.J."/>
            <person name="Fedrigo O."/>
            <person name="Jarvis E.D."/>
            <person name="Hiller M."/>
            <person name="Vernes S.C."/>
            <person name="Myers E.W."/>
            <person name="Teeling E.C."/>
        </authorList>
    </citation>
    <scope>NUCLEOTIDE SEQUENCE [LARGE SCALE GENOMIC DNA]</scope>
    <source>
        <strain evidence="3">MRhiFer1</strain>
        <tissue evidence="3">Lung</tissue>
    </source>
</reference>
<evidence type="ECO:0000313" key="4">
    <source>
        <dbReference type="Proteomes" id="UP000585614"/>
    </source>
</evidence>
<dbReference type="InterPro" id="IPR029365">
    <property type="entry name" value="TMEM238"/>
</dbReference>
<gene>
    <name evidence="3" type="ORF">mRhiFer1_009542</name>
</gene>
<evidence type="ECO:0008006" key="5">
    <source>
        <dbReference type="Google" id="ProtNLM"/>
    </source>
</evidence>
<feature type="region of interest" description="Disordered" evidence="1">
    <location>
        <begin position="421"/>
        <end position="469"/>
    </location>
</feature>